<accession>A0AAV7GYG8</accession>
<dbReference type="EMBL" id="JAGFBR010000010">
    <property type="protein sequence ID" value="KAH0460592.1"/>
    <property type="molecule type" value="Genomic_DNA"/>
</dbReference>
<proteinExistence type="predicted"/>
<keyword evidence="2" id="KW-1185">Reference proteome</keyword>
<gene>
    <name evidence="1" type="ORF">IEQ34_011255</name>
</gene>
<reference evidence="1 2" key="1">
    <citation type="journal article" date="2021" name="Hortic Res">
        <title>Chromosome-scale assembly of the Dendrobium chrysotoxum genome enhances the understanding of orchid evolution.</title>
        <authorList>
            <person name="Zhang Y."/>
            <person name="Zhang G.Q."/>
            <person name="Zhang D."/>
            <person name="Liu X.D."/>
            <person name="Xu X.Y."/>
            <person name="Sun W.H."/>
            <person name="Yu X."/>
            <person name="Zhu X."/>
            <person name="Wang Z.W."/>
            <person name="Zhao X."/>
            <person name="Zhong W.Y."/>
            <person name="Chen H."/>
            <person name="Yin W.L."/>
            <person name="Huang T."/>
            <person name="Niu S.C."/>
            <person name="Liu Z.J."/>
        </authorList>
    </citation>
    <scope>NUCLEOTIDE SEQUENCE [LARGE SCALE GENOMIC DNA]</scope>
    <source>
        <strain evidence="1">Lindl</strain>
    </source>
</reference>
<dbReference type="Proteomes" id="UP000775213">
    <property type="component" value="Unassembled WGS sequence"/>
</dbReference>
<evidence type="ECO:0000313" key="2">
    <source>
        <dbReference type="Proteomes" id="UP000775213"/>
    </source>
</evidence>
<evidence type="ECO:0000313" key="1">
    <source>
        <dbReference type="EMBL" id="KAH0460592.1"/>
    </source>
</evidence>
<name>A0AAV7GYG8_DENCH</name>
<sequence length="150" mass="16659">MSEGGNQVLDADRLWYRDFDGLRVRCLEGAQSQADEGAGDRVRVGLVSEEFDGLTDRDRRHKHEKLNGWLWSVVSARVVKSEGSTRLVGRKWVSGCLVVKKKKNQAGQLSRGRRCSAGCSSGIGEESDHVLQVTMIRTFGENEATNTKHV</sequence>
<protein>
    <submittedName>
        <fullName evidence="1">Uncharacterized protein</fullName>
    </submittedName>
</protein>
<comment type="caution">
    <text evidence="1">The sequence shown here is derived from an EMBL/GenBank/DDBJ whole genome shotgun (WGS) entry which is preliminary data.</text>
</comment>
<organism evidence="1 2">
    <name type="scientific">Dendrobium chrysotoxum</name>
    <name type="common">Orchid</name>
    <dbReference type="NCBI Taxonomy" id="161865"/>
    <lineage>
        <taxon>Eukaryota</taxon>
        <taxon>Viridiplantae</taxon>
        <taxon>Streptophyta</taxon>
        <taxon>Embryophyta</taxon>
        <taxon>Tracheophyta</taxon>
        <taxon>Spermatophyta</taxon>
        <taxon>Magnoliopsida</taxon>
        <taxon>Liliopsida</taxon>
        <taxon>Asparagales</taxon>
        <taxon>Orchidaceae</taxon>
        <taxon>Epidendroideae</taxon>
        <taxon>Malaxideae</taxon>
        <taxon>Dendrobiinae</taxon>
        <taxon>Dendrobium</taxon>
    </lineage>
</organism>
<dbReference type="AlphaFoldDB" id="A0AAV7GYG8"/>